<organism evidence="1">
    <name type="scientific">Petromyces alliaceus</name>
    <name type="common">Aspergillus alliaceus</name>
    <dbReference type="NCBI Taxonomy" id="209559"/>
    <lineage>
        <taxon>Eukaryota</taxon>
        <taxon>Fungi</taxon>
        <taxon>Dikarya</taxon>
        <taxon>Ascomycota</taxon>
        <taxon>Pezizomycotina</taxon>
        <taxon>Eurotiomycetes</taxon>
        <taxon>Eurotiomycetidae</taxon>
        <taxon>Eurotiales</taxon>
        <taxon>Aspergillaceae</taxon>
        <taxon>Aspergillus</taxon>
        <taxon>Aspergillus subgen. Circumdati</taxon>
    </lineage>
</organism>
<proteinExistence type="predicted"/>
<name>A0A5N7CRN8_PETAA</name>
<accession>A0A5N6G4C1</accession>
<accession>A0A5N7CRN8</accession>
<dbReference type="EMBL" id="ML735215">
    <property type="protein sequence ID" value="KAE8396233.1"/>
    <property type="molecule type" value="Genomic_DNA"/>
</dbReference>
<dbReference type="Proteomes" id="UP000326877">
    <property type="component" value="Unassembled WGS sequence"/>
</dbReference>
<dbReference type="AlphaFoldDB" id="A0A5N7CRN8"/>
<reference evidence="1" key="1">
    <citation type="submission" date="2019-04" db="EMBL/GenBank/DDBJ databases">
        <title>Friends and foes A comparative genomics studyof 23 Aspergillus species from section Flavi.</title>
        <authorList>
            <consortium name="DOE Joint Genome Institute"/>
            <person name="Kjaerbolling I."/>
            <person name="Vesth T."/>
            <person name="Frisvad J.C."/>
            <person name="Nybo J.L."/>
            <person name="Theobald S."/>
            <person name="Kildgaard S."/>
            <person name="Isbrandt T."/>
            <person name="Kuo A."/>
            <person name="Sato A."/>
            <person name="Lyhne E.K."/>
            <person name="Kogle M.E."/>
            <person name="Wiebenga A."/>
            <person name="Kun R.S."/>
            <person name="Lubbers R.J."/>
            <person name="Makela M.R."/>
            <person name="Barry K."/>
            <person name="Chovatia M."/>
            <person name="Clum A."/>
            <person name="Daum C."/>
            <person name="Haridas S."/>
            <person name="He G."/>
            <person name="LaButti K."/>
            <person name="Lipzen A."/>
            <person name="Mondo S."/>
            <person name="Riley R."/>
            <person name="Salamov A."/>
            <person name="Simmons B.A."/>
            <person name="Magnuson J.K."/>
            <person name="Henrissat B."/>
            <person name="Mortensen U.H."/>
            <person name="Larsen T.O."/>
            <person name="Devries R.P."/>
            <person name="Grigoriev I.V."/>
            <person name="Machida M."/>
            <person name="Baker S.E."/>
            <person name="Andersen M.R."/>
        </authorList>
    </citation>
    <scope>NUCLEOTIDE SEQUENCE [LARGE SCALE GENOMIC DNA]</scope>
    <source>
        <strain evidence="1">IBT 14317</strain>
    </source>
</reference>
<sequence length="155" mass="18054">MPVLMRPVFVFALTFRDLNPTIIITSLAYLQLLSGPFSTLFQVAPQQLSAFSCHWRILLFSERDPRHDFSPTRRDRHILKGNGFRGEIAINYGNHGCRLWLGNEYVDSEGHQCVNVSRLENYCWSRCLREINTVQSIARRDSNCMRRSLYKDQVS</sequence>
<gene>
    <name evidence="1" type="ORF">BDV23DRAFT_46265</name>
</gene>
<protein>
    <submittedName>
        <fullName evidence="1">Uncharacterized protein</fullName>
    </submittedName>
</protein>
<evidence type="ECO:0000313" key="1">
    <source>
        <dbReference type="EMBL" id="KAE8396233.1"/>
    </source>
</evidence>